<dbReference type="PANTHER" id="PTHR43314">
    <property type="match status" value="1"/>
</dbReference>
<evidence type="ECO:0000256" key="4">
    <source>
        <dbReference type="ARBA" id="ARBA00022857"/>
    </source>
</evidence>
<accession>A0ABX0I0A7</accession>
<keyword evidence="3" id="KW-0274">FAD</keyword>
<evidence type="ECO:0000256" key="1">
    <source>
        <dbReference type="ARBA" id="ARBA00001974"/>
    </source>
</evidence>
<dbReference type="InterPro" id="IPR039261">
    <property type="entry name" value="FNR_nucleotide-bd"/>
</dbReference>
<dbReference type="PROSITE" id="PS51384">
    <property type="entry name" value="FAD_FR"/>
    <property type="match status" value="1"/>
</dbReference>
<evidence type="ECO:0000256" key="2">
    <source>
        <dbReference type="ARBA" id="ARBA00022630"/>
    </source>
</evidence>
<evidence type="ECO:0000313" key="8">
    <source>
        <dbReference type="Proteomes" id="UP000802098"/>
    </source>
</evidence>
<keyword evidence="4" id="KW-0521">NADP</keyword>
<keyword evidence="2" id="KW-0285">Flavoprotein</keyword>
<evidence type="ECO:0000313" key="7">
    <source>
        <dbReference type="EMBL" id="NHL00136.1"/>
    </source>
</evidence>
<gene>
    <name evidence="7" type="ORF">G7087_17270</name>
</gene>
<dbReference type="InterPro" id="IPR017938">
    <property type="entry name" value="Riboflavin_synthase-like_b-brl"/>
</dbReference>
<sequence length="285" mass="31670">MILPDAPVAASRPLSATLVSSARITPADSPEDVRHLVFETFDPSFDIRLGQCLRLRVPGRFGQAWHERLYSLADLDVSDPERTEFALLVRRCHEIDDFNGERHPGVASNHLCDLKPGERIEFCGPVGHPFPVPSDRHSPMIMIGMGTGIAPFRGLVRRIYETLGTWDGPVRLFYGARSGMEMLYMNEQNADIAQYYDEASFKAFQAVSPRPHLSALPALGRSVEDNADELRSLLEDERTHVYVAGPEALKAGTEVALARIAGAPGRWALLRQTLIAGGRWHEVLY</sequence>
<dbReference type="EMBL" id="JAAOCD010000011">
    <property type="protein sequence ID" value="NHL00136.1"/>
    <property type="molecule type" value="Genomic_DNA"/>
</dbReference>
<keyword evidence="8" id="KW-1185">Reference proteome</keyword>
<dbReference type="InterPro" id="IPR015701">
    <property type="entry name" value="FNR"/>
</dbReference>
<dbReference type="Pfam" id="PF00175">
    <property type="entry name" value="NAD_binding_1"/>
    <property type="match status" value="1"/>
</dbReference>
<protein>
    <submittedName>
        <fullName evidence="7">Oxidoreductase</fullName>
    </submittedName>
</protein>
<feature type="domain" description="FAD-binding FR-type" evidence="6">
    <location>
        <begin position="11"/>
        <end position="132"/>
    </location>
</feature>
<keyword evidence="5" id="KW-0560">Oxidoreductase</keyword>
<evidence type="ECO:0000259" key="6">
    <source>
        <dbReference type="PROSITE" id="PS51384"/>
    </source>
</evidence>
<dbReference type="InterPro" id="IPR001709">
    <property type="entry name" value="Flavoprot_Pyr_Nucl_cyt_Rdtase"/>
</dbReference>
<comment type="caution">
    <text evidence="7">The sequence shown here is derived from an EMBL/GenBank/DDBJ whole genome shotgun (WGS) entry which is preliminary data.</text>
</comment>
<dbReference type="Pfam" id="PF00970">
    <property type="entry name" value="FAD_binding_6"/>
    <property type="match status" value="1"/>
</dbReference>
<comment type="cofactor">
    <cofactor evidence="1">
        <name>FAD</name>
        <dbReference type="ChEBI" id="CHEBI:57692"/>
    </cofactor>
</comment>
<dbReference type="SUPFAM" id="SSF52343">
    <property type="entry name" value="Ferredoxin reductase-like, C-terminal NADP-linked domain"/>
    <property type="match status" value="1"/>
</dbReference>
<dbReference type="PRINTS" id="PR00371">
    <property type="entry name" value="FPNCR"/>
</dbReference>
<dbReference type="InterPro" id="IPR008333">
    <property type="entry name" value="Cbr1-like_FAD-bd_dom"/>
</dbReference>
<dbReference type="InterPro" id="IPR001433">
    <property type="entry name" value="OxRdtase_FAD/NAD-bd"/>
</dbReference>
<name>A0ABX0I0A7_9BURK</name>
<dbReference type="InterPro" id="IPR017927">
    <property type="entry name" value="FAD-bd_FR_type"/>
</dbReference>
<dbReference type="Proteomes" id="UP000802098">
    <property type="component" value="Unassembled WGS sequence"/>
</dbReference>
<evidence type="ECO:0000256" key="5">
    <source>
        <dbReference type="ARBA" id="ARBA00023002"/>
    </source>
</evidence>
<organism evidence="7 8">
    <name type="scientific">Rubrivivax benzoatilyticus</name>
    <dbReference type="NCBI Taxonomy" id="316997"/>
    <lineage>
        <taxon>Bacteria</taxon>
        <taxon>Pseudomonadati</taxon>
        <taxon>Pseudomonadota</taxon>
        <taxon>Betaproteobacteria</taxon>
        <taxon>Burkholderiales</taxon>
        <taxon>Sphaerotilaceae</taxon>
        <taxon>Rubrivivax</taxon>
    </lineage>
</organism>
<dbReference type="SUPFAM" id="SSF63380">
    <property type="entry name" value="Riboflavin synthase domain-like"/>
    <property type="match status" value="1"/>
</dbReference>
<dbReference type="RefSeq" id="WP_009856225.1">
    <property type="nucleotide sequence ID" value="NZ_JAAOCD010000011.1"/>
</dbReference>
<evidence type="ECO:0000256" key="3">
    <source>
        <dbReference type="ARBA" id="ARBA00022827"/>
    </source>
</evidence>
<proteinExistence type="predicted"/>
<dbReference type="Gene3D" id="3.40.50.80">
    <property type="entry name" value="Nucleotide-binding domain of ferredoxin-NADP reductase (FNR) module"/>
    <property type="match status" value="1"/>
</dbReference>
<reference evidence="7 8" key="1">
    <citation type="submission" date="2020-03" db="EMBL/GenBank/DDBJ databases">
        <title>Rubrivivax benzoatilyticus JA2 (sequenced after 10 years sub-culturing).</title>
        <authorList>
            <person name="Gupta D."/>
            <person name="Chintalapati S."/>
            <person name="Chintalapati V.R."/>
        </authorList>
    </citation>
    <scope>NUCLEOTIDE SEQUENCE [LARGE SCALE GENOMIC DNA]</scope>
    <source>
        <strain evidence="7 8">JA2-Mal</strain>
    </source>
</reference>
<dbReference type="Gene3D" id="2.40.30.10">
    <property type="entry name" value="Translation factors"/>
    <property type="match status" value="1"/>
</dbReference>